<evidence type="ECO:0000256" key="5">
    <source>
        <dbReference type="ARBA" id="ARBA00023002"/>
    </source>
</evidence>
<evidence type="ECO:0000256" key="3">
    <source>
        <dbReference type="ARBA" id="ARBA00022630"/>
    </source>
</evidence>
<dbReference type="InterPro" id="IPR050416">
    <property type="entry name" value="FAD-linked_Oxidoreductase"/>
</dbReference>
<sequence length="642" mass="73297">MSRLRYQLIISAVVLFIVECILLLDPITAISHVSNIPYHELTAKLKGQLISSTESNSQLAHLYNESIYIDNGSYQIRPRVVVLPLDVRDVQETVKFASKYQVQFSAKCGGHSAVGYSLNPELVLDMRYFNKTQVIDTVNGIAYIEAGLQWNTIYPALAPFVPVAGTCPHVGVSGFTLGGGYSMLSRSYGLGSDQVIEFDVVLANGDYVHVNNNSYPDLYWALRGGGGGNFGVMTAIKTRVYQSKPIMTSQICWTFEQSLNVLQFYNHWTQSIPKEMTAYGLFFQVPNILQDQFCLTFVYNGDFAEGTRLIEPFLSMNGILSFHKKQTFPEFMKTFSSGTTDIKNRYGIVKSGLVNLGNFNGDFVATIYKYVKNRPSKHSMVIFSHVGGRVREIPLESTAFYRRNAEFTFEFKAIFDRKEEHTTNSKWIEEFYSKVKYNFDGAYVNYIDDKLPNWKSEYYGDFYNRLLEIKRKYDPSNFFNFKQSIGSNYDIAKESSKLIHIDNSNKQSVKSTRDEEIIKRVHLFQKGQVERDIPLLDSLFAIDSQVNIPIGSNNVKGKKQIIDNFASFFDTLVNITEDITSKIEVNNLYAGFSKNISQFNKKGCHVKYRVINWFQFDENLLITEFSALFNLTHVIEQANCKK</sequence>
<dbReference type="GO" id="GO:0071949">
    <property type="term" value="F:FAD binding"/>
    <property type="evidence" value="ECO:0007669"/>
    <property type="project" value="InterPro"/>
</dbReference>
<dbReference type="InterPro" id="IPR016167">
    <property type="entry name" value="FAD-bd_PCMH_sub1"/>
</dbReference>
<dbReference type="InParanoid" id="D2VDD1"/>
<dbReference type="OMA" id="VNRYQFG"/>
<dbReference type="InterPro" id="IPR016169">
    <property type="entry name" value="FAD-bd_PCMH_sub2"/>
</dbReference>
<dbReference type="VEuPathDB" id="AmoebaDB:NAEGRDRAFT_79493"/>
<organism evidence="8">
    <name type="scientific">Naegleria gruberi</name>
    <name type="common">Amoeba</name>
    <dbReference type="NCBI Taxonomy" id="5762"/>
    <lineage>
        <taxon>Eukaryota</taxon>
        <taxon>Discoba</taxon>
        <taxon>Heterolobosea</taxon>
        <taxon>Tetramitia</taxon>
        <taxon>Eutetramitia</taxon>
        <taxon>Vahlkampfiidae</taxon>
        <taxon>Naegleria</taxon>
    </lineage>
</organism>
<dbReference type="PANTHER" id="PTHR42973">
    <property type="entry name" value="BINDING OXIDOREDUCTASE, PUTATIVE (AFU_ORTHOLOGUE AFUA_1G17690)-RELATED"/>
    <property type="match status" value="1"/>
</dbReference>
<dbReference type="Pfam" id="PF08031">
    <property type="entry name" value="BBE"/>
    <property type="match status" value="1"/>
</dbReference>
<dbReference type="KEGG" id="ngr:NAEGRDRAFT_79493"/>
<keyword evidence="3" id="KW-0285">Flavoprotein</keyword>
<keyword evidence="4" id="KW-0274">FAD</keyword>
<accession>D2VDD1</accession>
<dbReference type="InterPro" id="IPR036318">
    <property type="entry name" value="FAD-bd_PCMH-like_sf"/>
</dbReference>
<evidence type="ECO:0000256" key="2">
    <source>
        <dbReference type="ARBA" id="ARBA00005466"/>
    </source>
</evidence>
<dbReference type="SUPFAM" id="SSF56176">
    <property type="entry name" value="FAD-binding/transporter-associated domain-like"/>
    <property type="match status" value="1"/>
</dbReference>
<comment type="cofactor">
    <cofactor evidence="1">
        <name>FAD</name>
        <dbReference type="ChEBI" id="CHEBI:57692"/>
    </cofactor>
</comment>
<protein>
    <submittedName>
        <fullName evidence="7">FAD linked oxidase</fullName>
    </submittedName>
</protein>
<reference evidence="7 8" key="1">
    <citation type="journal article" date="2010" name="Cell">
        <title>The genome of Naegleria gruberi illuminates early eukaryotic versatility.</title>
        <authorList>
            <person name="Fritz-Laylin L.K."/>
            <person name="Prochnik S.E."/>
            <person name="Ginger M.L."/>
            <person name="Dacks J.B."/>
            <person name="Carpenter M.L."/>
            <person name="Field M.C."/>
            <person name="Kuo A."/>
            <person name="Paredez A."/>
            <person name="Chapman J."/>
            <person name="Pham J."/>
            <person name="Shu S."/>
            <person name="Neupane R."/>
            <person name="Cipriano M."/>
            <person name="Mancuso J."/>
            <person name="Tu H."/>
            <person name="Salamov A."/>
            <person name="Lindquist E."/>
            <person name="Shapiro H."/>
            <person name="Lucas S."/>
            <person name="Grigoriev I.V."/>
            <person name="Cande W.Z."/>
            <person name="Fulton C."/>
            <person name="Rokhsar D.S."/>
            <person name="Dawson S.C."/>
        </authorList>
    </citation>
    <scope>NUCLEOTIDE SEQUENCE [LARGE SCALE GENOMIC DNA]</scope>
    <source>
        <strain evidence="7 8">NEG-M</strain>
    </source>
</reference>
<dbReference type="STRING" id="5762.D2VDD1"/>
<evidence type="ECO:0000259" key="6">
    <source>
        <dbReference type="PROSITE" id="PS51387"/>
    </source>
</evidence>
<dbReference type="Pfam" id="PF01565">
    <property type="entry name" value="FAD_binding_4"/>
    <property type="match status" value="1"/>
</dbReference>
<dbReference type="Gene3D" id="3.30.43.10">
    <property type="entry name" value="Uridine Diphospho-n-acetylenolpyruvylglucosamine Reductase, domain 2"/>
    <property type="match status" value="1"/>
</dbReference>
<dbReference type="Gene3D" id="3.10.450.50">
    <property type="match status" value="1"/>
</dbReference>
<dbReference type="Proteomes" id="UP000006671">
    <property type="component" value="Unassembled WGS sequence"/>
</dbReference>
<dbReference type="SUPFAM" id="SSF54427">
    <property type="entry name" value="NTF2-like"/>
    <property type="match status" value="1"/>
</dbReference>
<evidence type="ECO:0000313" key="7">
    <source>
        <dbReference type="EMBL" id="EFC45210.1"/>
    </source>
</evidence>
<dbReference type="eggNOG" id="ENOG502QRA9">
    <property type="taxonomic scope" value="Eukaryota"/>
</dbReference>
<dbReference type="Gene3D" id="3.40.462.20">
    <property type="match status" value="1"/>
</dbReference>
<dbReference type="Gene3D" id="3.30.465.10">
    <property type="match status" value="1"/>
</dbReference>
<evidence type="ECO:0000256" key="1">
    <source>
        <dbReference type="ARBA" id="ARBA00001974"/>
    </source>
</evidence>
<dbReference type="InterPro" id="IPR016166">
    <property type="entry name" value="FAD-bd_PCMH"/>
</dbReference>
<dbReference type="InterPro" id="IPR032710">
    <property type="entry name" value="NTF2-like_dom_sf"/>
</dbReference>
<gene>
    <name evidence="7" type="ORF">NAEGRDRAFT_79493</name>
</gene>
<evidence type="ECO:0000313" key="8">
    <source>
        <dbReference type="Proteomes" id="UP000006671"/>
    </source>
</evidence>
<dbReference type="EMBL" id="GG738864">
    <property type="protein sequence ID" value="EFC45210.1"/>
    <property type="molecule type" value="Genomic_DNA"/>
</dbReference>
<keyword evidence="8" id="KW-1185">Reference proteome</keyword>
<dbReference type="PROSITE" id="PS51387">
    <property type="entry name" value="FAD_PCMH"/>
    <property type="match status" value="1"/>
</dbReference>
<dbReference type="InterPro" id="IPR006094">
    <property type="entry name" value="Oxid_FAD_bind_N"/>
</dbReference>
<dbReference type="RefSeq" id="XP_002677954.1">
    <property type="nucleotide sequence ID" value="XM_002677908.1"/>
</dbReference>
<comment type="similarity">
    <text evidence="2">Belongs to the oxygen-dependent FAD-linked oxidoreductase family.</text>
</comment>
<proteinExistence type="inferred from homology"/>
<feature type="domain" description="FAD-binding PCMH-type" evidence="6">
    <location>
        <begin position="74"/>
        <end position="243"/>
    </location>
</feature>
<dbReference type="GeneID" id="8857070"/>
<dbReference type="OrthoDB" id="415825at2759"/>
<keyword evidence="5" id="KW-0560">Oxidoreductase</keyword>
<dbReference type="AlphaFoldDB" id="D2VDD1"/>
<dbReference type="InterPro" id="IPR012951">
    <property type="entry name" value="BBE"/>
</dbReference>
<name>D2VDD1_NAEGR</name>
<dbReference type="GO" id="GO:0016491">
    <property type="term" value="F:oxidoreductase activity"/>
    <property type="evidence" value="ECO:0007669"/>
    <property type="project" value="UniProtKB-KW"/>
</dbReference>
<evidence type="ECO:0000256" key="4">
    <source>
        <dbReference type="ARBA" id="ARBA00022827"/>
    </source>
</evidence>
<dbReference type="PANTHER" id="PTHR42973:SF39">
    <property type="entry name" value="FAD-BINDING PCMH-TYPE DOMAIN-CONTAINING PROTEIN"/>
    <property type="match status" value="1"/>
</dbReference>